<evidence type="ECO:0000259" key="9">
    <source>
        <dbReference type="Pfam" id="PF12704"/>
    </source>
</evidence>
<feature type="domain" description="MacB-like periplasmic core" evidence="9">
    <location>
        <begin position="24"/>
        <end position="242"/>
    </location>
</feature>
<evidence type="ECO:0000256" key="5">
    <source>
        <dbReference type="ARBA" id="ARBA00022989"/>
    </source>
</evidence>
<dbReference type="InterPro" id="IPR051447">
    <property type="entry name" value="Lipoprotein-release_system"/>
</dbReference>
<name>A0A9Q8TW37_9ENTR</name>
<dbReference type="PANTHER" id="PTHR30489:SF0">
    <property type="entry name" value="LIPOPROTEIN-RELEASING SYSTEM TRANSMEMBRANE PROTEIN LOLE"/>
    <property type="match status" value="1"/>
</dbReference>
<dbReference type="PANTHER" id="PTHR30489">
    <property type="entry name" value="LIPOPROTEIN-RELEASING SYSTEM TRANSMEMBRANE PROTEIN LOLE"/>
    <property type="match status" value="1"/>
</dbReference>
<feature type="transmembrane region" description="Helical" evidence="7">
    <location>
        <begin position="269"/>
        <end position="294"/>
    </location>
</feature>
<gene>
    <name evidence="10" type="ORF">M9393_01225</name>
</gene>
<dbReference type="Proteomes" id="UP001056209">
    <property type="component" value="Chromosome"/>
</dbReference>
<dbReference type="RefSeq" id="WP_250248817.1">
    <property type="nucleotide sequence ID" value="NZ_CP097753.1"/>
</dbReference>
<evidence type="ECO:0000256" key="4">
    <source>
        <dbReference type="ARBA" id="ARBA00022692"/>
    </source>
</evidence>
<feature type="transmembrane region" description="Helical" evidence="7">
    <location>
        <begin position="318"/>
        <end position="340"/>
    </location>
</feature>
<keyword evidence="5 7" id="KW-1133">Transmembrane helix</keyword>
<accession>A0A9Q8TW37</accession>
<comment type="subcellular location">
    <subcellularLocation>
        <location evidence="1">Cell membrane</location>
        <topology evidence="1">Multi-pass membrane protein</topology>
    </subcellularLocation>
</comment>
<proteinExistence type="inferred from homology"/>
<evidence type="ECO:0000256" key="1">
    <source>
        <dbReference type="ARBA" id="ARBA00004651"/>
    </source>
</evidence>
<protein>
    <submittedName>
        <fullName evidence="10">ABC transporter permease</fullName>
    </submittedName>
</protein>
<keyword evidence="3" id="KW-1003">Cell membrane</keyword>
<feature type="domain" description="ABC3 transporter permease C-terminal" evidence="8">
    <location>
        <begin position="274"/>
        <end position="404"/>
    </location>
</feature>
<keyword evidence="4 7" id="KW-0812">Transmembrane</keyword>
<evidence type="ECO:0000256" key="2">
    <source>
        <dbReference type="ARBA" id="ARBA00005236"/>
    </source>
</evidence>
<organism evidence="10 11">
    <name type="scientific">Candidatus Blochmannia vicinus</name>
    <name type="common">nom. nud.</name>
    <dbReference type="NCBI Taxonomy" id="251540"/>
    <lineage>
        <taxon>Bacteria</taxon>
        <taxon>Pseudomonadati</taxon>
        <taxon>Pseudomonadota</taxon>
        <taxon>Gammaproteobacteria</taxon>
        <taxon>Enterobacterales</taxon>
        <taxon>Enterobacteriaceae</taxon>
        <taxon>ant endosymbionts</taxon>
        <taxon>Candidatus Blochmanniella</taxon>
    </lineage>
</organism>
<sequence>MLSLQIALKFHRGANNNILISLVSLIAIISITIGIAISIIALSAINGFKYELSHRILAIVPHVEIESVSESFIDWSEVSKCICQMPEIICVTPYINFSGVVEFDNKWHVVYVRSIDLMKNVDKNILSYFIEKDFSWKYFYENTEQIILGKGISDELGIKVGDWITILIAHNFRIDNKLLSSKKIRLQVAGILNLSSQLDYNIAIMSLLNMQHLYDKKSDITGIAIKINDIFSANKIVHKIEKIINRQVYVRSWMDTYGYIYRDIQMVRVIVYLSMILMMSISCFNVIATLILSIKDKNYDIALICALGGQNILIRRIFFWYGLIIYIISGVIGTGLGVFASFNLTSLIAICNDFLGSKILSQGIYFINFLPVKLNGWDVLSVLGITLLLGIVTSWYTVLKTKKFDLYKMLK</sequence>
<evidence type="ECO:0000313" key="10">
    <source>
        <dbReference type="EMBL" id="URJ28364.1"/>
    </source>
</evidence>
<dbReference type="InterPro" id="IPR025857">
    <property type="entry name" value="MacB_PCD"/>
</dbReference>
<evidence type="ECO:0000256" key="7">
    <source>
        <dbReference type="SAM" id="Phobius"/>
    </source>
</evidence>
<reference evidence="10" key="1">
    <citation type="submission" date="2022-05" db="EMBL/GenBank/DDBJ databases">
        <title>Impact of host demography and evolutionary history on endosymbiont molecular evolution: a test in carpenter ants (Genus Camponotus) and their Blochmannia endosymbionts.</title>
        <authorList>
            <person name="Manthey J.D."/>
            <person name="Giron J.C."/>
            <person name="Hruska J.P."/>
        </authorList>
    </citation>
    <scope>NUCLEOTIDE SEQUENCE</scope>
    <source>
        <strain evidence="10">C-039</strain>
    </source>
</reference>
<feature type="transmembrane region" description="Helical" evidence="7">
    <location>
        <begin position="18"/>
        <end position="45"/>
    </location>
</feature>
<comment type="similarity">
    <text evidence="2">Belongs to the ABC-4 integral membrane protein family. LolC/E subfamily.</text>
</comment>
<dbReference type="EMBL" id="CP097753">
    <property type="protein sequence ID" value="URJ28364.1"/>
    <property type="molecule type" value="Genomic_DNA"/>
</dbReference>
<evidence type="ECO:0000259" key="8">
    <source>
        <dbReference type="Pfam" id="PF02687"/>
    </source>
</evidence>
<feature type="transmembrane region" description="Helical" evidence="7">
    <location>
        <begin position="379"/>
        <end position="399"/>
    </location>
</feature>
<dbReference type="Pfam" id="PF02687">
    <property type="entry name" value="FtsX"/>
    <property type="match status" value="1"/>
</dbReference>
<dbReference type="GO" id="GO:0044874">
    <property type="term" value="P:lipoprotein localization to outer membrane"/>
    <property type="evidence" value="ECO:0007669"/>
    <property type="project" value="TreeGrafter"/>
</dbReference>
<evidence type="ECO:0000256" key="3">
    <source>
        <dbReference type="ARBA" id="ARBA00022475"/>
    </source>
</evidence>
<keyword evidence="6 7" id="KW-0472">Membrane</keyword>
<evidence type="ECO:0000313" key="11">
    <source>
        <dbReference type="Proteomes" id="UP001056209"/>
    </source>
</evidence>
<dbReference type="AlphaFoldDB" id="A0A9Q8TW37"/>
<evidence type="ECO:0000256" key="6">
    <source>
        <dbReference type="ARBA" id="ARBA00023136"/>
    </source>
</evidence>
<dbReference type="GO" id="GO:0098797">
    <property type="term" value="C:plasma membrane protein complex"/>
    <property type="evidence" value="ECO:0007669"/>
    <property type="project" value="TreeGrafter"/>
</dbReference>
<dbReference type="InterPro" id="IPR003838">
    <property type="entry name" value="ABC3_permease_C"/>
</dbReference>
<dbReference type="Pfam" id="PF12704">
    <property type="entry name" value="MacB_PCD"/>
    <property type="match status" value="1"/>
</dbReference>